<feature type="non-terminal residue" evidence="1">
    <location>
        <position position="1"/>
    </location>
</feature>
<reference evidence="1" key="1">
    <citation type="journal article" date="2014" name="Front. Microbiol.">
        <title>High frequency of phylogenetically diverse reductive dehalogenase-homologous genes in deep subseafloor sedimentary metagenomes.</title>
        <authorList>
            <person name="Kawai M."/>
            <person name="Futagami T."/>
            <person name="Toyoda A."/>
            <person name="Takaki Y."/>
            <person name="Nishi S."/>
            <person name="Hori S."/>
            <person name="Arai W."/>
            <person name="Tsubouchi T."/>
            <person name="Morono Y."/>
            <person name="Uchiyama I."/>
            <person name="Ito T."/>
            <person name="Fujiyama A."/>
            <person name="Inagaki F."/>
            <person name="Takami H."/>
        </authorList>
    </citation>
    <scope>NUCLEOTIDE SEQUENCE</scope>
    <source>
        <strain evidence="1">Expedition CK06-06</strain>
    </source>
</reference>
<evidence type="ECO:0000313" key="1">
    <source>
        <dbReference type="EMBL" id="GAG09593.1"/>
    </source>
</evidence>
<comment type="caution">
    <text evidence="1">The sequence shown here is derived from an EMBL/GenBank/DDBJ whole genome shotgun (WGS) entry which is preliminary data.</text>
</comment>
<dbReference type="EMBL" id="BARS01021959">
    <property type="protein sequence ID" value="GAG09593.1"/>
    <property type="molecule type" value="Genomic_DNA"/>
</dbReference>
<protein>
    <submittedName>
        <fullName evidence="1">Uncharacterized protein</fullName>
    </submittedName>
</protein>
<dbReference type="Pfam" id="PF24175">
    <property type="entry name" value="SU10_adaptor"/>
    <property type="match status" value="1"/>
</dbReference>
<dbReference type="AlphaFoldDB" id="X0VAU9"/>
<gene>
    <name evidence="1" type="ORF">S01H1_35170</name>
</gene>
<organism evidence="1">
    <name type="scientific">marine sediment metagenome</name>
    <dbReference type="NCBI Taxonomy" id="412755"/>
    <lineage>
        <taxon>unclassified sequences</taxon>
        <taxon>metagenomes</taxon>
        <taxon>ecological metagenomes</taxon>
    </lineage>
</organism>
<name>X0VAU9_9ZZZZ</name>
<accession>X0VAU9</accession>
<proteinExistence type="predicted"/>
<dbReference type="InterPro" id="IPR056209">
    <property type="entry name" value="SU10_adaptor"/>
</dbReference>
<sequence>SDDQVNQWINDAIAAYSIHFPRRRSTTIACSDDDRSYQMPAGAISIISVEYPDGEDPLSYLYQRELTHPDFWGQDGFYAFAPATTDTSIATLYISEKPSTGEDIVVEFTAEHDFLDDDDTDQCTVLERHLDLIILYVRMAAFQELSTTENADPDTTTQMSSTLETNAARAESAYRQTLQDFIAGESASATARWDMDRFDSIY</sequence>